<sequence>MQIIYSVQQFFADRRPDKIPIISLNKAMKTFSSLFDEIFSMFRQNYRKMTITAQNIMKRLSENHWLESKKKKQCFPEIIELFICKSEK</sequence>
<proteinExistence type="predicted"/>
<gene>
    <name evidence="1" type="ORF">EZS27_027203</name>
</gene>
<evidence type="ECO:0000313" key="1">
    <source>
        <dbReference type="EMBL" id="KAA6323353.1"/>
    </source>
</evidence>
<name>A0A5J4QS32_9ZZZZ</name>
<comment type="caution">
    <text evidence="1">The sequence shown here is derived from an EMBL/GenBank/DDBJ whole genome shotgun (WGS) entry which is preliminary data.</text>
</comment>
<dbReference type="EMBL" id="SNRY01002826">
    <property type="protein sequence ID" value="KAA6323353.1"/>
    <property type="molecule type" value="Genomic_DNA"/>
</dbReference>
<organism evidence="1">
    <name type="scientific">termite gut metagenome</name>
    <dbReference type="NCBI Taxonomy" id="433724"/>
    <lineage>
        <taxon>unclassified sequences</taxon>
        <taxon>metagenomes</taxon>
        <taxon>organismal metagenomes</taxon>
    </lineage>
</organism>
<dbReference type="AlphaFoldDB" id="A0A5J4QS32"/>
<accession>A0A5J4QS32</accession>
<protein>
    <submittedName>
        <fullName evidence="1">Uncharacterized protein</fullName>
    </submittedName>
</protein>
<reference evidence="1" key="1">
    <citation type="submission" date="2019-03" db="EMBL/GenBank/DDBJ databases">
        <title>Single cell metagenomics reveals metabolic interactions within the superorganism composed of flagellate Streblomastix strix and complex community of Bacteroidetes bacteria on its surface.</title>
        <authorList>
            <person name="Treitli S.C."/>
            <person name="Kolisko M."/>
            <person name="Husnik F."/>
            <person name="Keeling P."/>
            <person name="Hampl V."/>
        </authorList>
    </citation>
    <scope>NUCLEOTIDE SEQUENCE</scope>
    <source>
        <strain evidence="1">STM</strain>
    </source>
</reference>